<sequence>MALNPKKMDVTERVVGKLKHNQIELYLDGQSIGTMSLPEGIELNLAMEPNFEAIENKIYQHYTATEGDQARYTDCDEGGWC</sequence>
<dbReference type="AlphaFoldDB" id="A0A3L7K2J3"/>
<organism evidence="1 2">
    <name type="scientific">Falsibacillus albus</name>
    <dbReference type="NCBI Taxonomy" id="2478915"/>
    <lineage>
        <taxon>Bacteria</taxon>
        <taxon>Bacillati</taxon>
        <taxon>Bacillota</taxon>
        <taxon>Bacilli</taxon>
        <taxon>Bacillales</taxon>
        <taxon>Bacillaceae</taxon>
        <taxon>Falsibacillus</taxon>
    </lineage>
</organism>
<dbReference type="OrthoDB" id="2876840at2"/>
<keyword evidence="2" id="KW-1185">Reference proteome</keyword>
<protein>
    <submittedName>
        <fullName evidence="1">DUF2553 family protein</fullName>
    </submittedName>
</protein>
<proteinExistence type="predicted"/>
<accession>A0A3L7K2J3</accession>
<dbReference type="InterPro" id="IPR020140">
    <property type="entry name" value="Uncharacterised_YusG"/>
</dbReference>
<evidence type="ECO:0000313" key="1">
    <source>
        <dbReference type="EMBL" id="RLQ96559.1"/>
    </source>
</evidence>
<dbReference type="EMBL" id="RCVZ01000003">
    <property type="protein sequence ID" value="RLQ96559.1"/>
    <property type="molecule type" value="Genomic_DNA"/>
</dbReference>
<name>A0A3L7K2J3_9BACI</name>
<evidence type="ECO:0000313" key="2">
    <source>
        <dbReference type="Proteomes" id="UP000276770"/>
    </source>
</evidence>
<comment type="caution">
    <text evidence="1">The sequence shown here is derived from an EMBL/GenBank/DDBJ whole genome shotgun (WGS) entry which is preliminary data.</text>
</comment>
<reference evidence="1 2" key="1">
    <citation type="submission" date="2018-10" db="EMBL/GenBank/DDBJ databases">
        <title>Falsibacillus sp. genome draft.</title>
        <authorList>
            <person name="Shi S."/>
        </authorList>
    </citation>
    <scope>NUCLEOTIDE SEQUENCE [LARGE SCALE GENOMIC DNA]</scope>
    <source>
        <strain evidence="1 2">GY 10110</strain>
    </source>
</reference>
<dbReference type="Pfam" id="PF10830">
    <property type="entry name" value="DUF2553"/>
    <property type="match status" value="1"/>
</dbReference>
<dbReference type="Proteomes" id="UP000276770">
    <property type="component" value="Unassembled WGS sequence"/>
</dbReference>
<dbReference type="RefSeq" id="WP_121679580.1">
    <property type="nucleotide sequence ID" value="NZ_RCVZ01000003.1"/>
</dbReference>
<gene>
    <name evidence="1" type="ORF">D9X91_05490</name>
</gene>